<dbReference type="SUPFAM" id="SSF51197">
    <property type="entry name" value="Clavaminate synthase-like"/>
    <property type="match status" value="1"/>
</dbReference>
<evidence type="ECO:0008006" key="11">
    <source>
        <dbReference type="Google" id="ProtNLM"/>
    </source>
</evidence>
<evidence type="ECO:0000256" key="2">
    <source>
        <dbReference type="ARBA" id="ARBA00008654"/>
    </source>
</evidence>
<comment type="cofactor">
    <cofactor evidence="1">
        <name>Fe(2+)</name>
        <dbReference type="ChEBI" id="CHEBI:29033"/>
    </cofactor>
</comment>
<evidence type="ECO:0000256" key="4">
    <source>
        <dbReference type="ARBA" id="ARBA00022964"/>
    </source>
</evidence>
<gene>
    <name evidence="9" type="ORF">VKT23_004330</name>
</gene>
<dbReference type="InterPro" id="IPR042098">
    <property type="entry name" value="TauD-like_sf"/>
</dbReference>
<dbReference type="PANTHER" id="PTHR10696">
    <property type="entry name" value="GAMMA-BUTYROBETAINE HYDROXYLASE-RELATED"/>
    <property type="match status" value="1"/>
</dbReference>
<dbReference type="Proteomes" id="UP001498398">
    <property type="component" value="Unassembled WGS sequence"/>
</dbReference>
<feature type="domain" description="TauD/TfdA-like" evidence="7">
    <location>
        <begin position="155"/>
        <end position="394"/>
    </location>
</feature>
<evidence type="ECO:0000259" key="8">
    <source>
        <dbReference type="Pfam" id="PF06155"/>
    </source>
</evidence>
<organism evidence="9 10">
    <name type="scientific">Marasmiellus scandens</name>
    <dbReference type="NCBI Taxonomy" id="2682957"/>
    <lineage>
        <taxon>Eukaryota</taxon>
        <taxon>Fungi</taxon>
        <taxon>Dikarya</taxon>
        <taxon>Basidiomycota</taxon>
        <taxon>Agaricomycotina</taxon>
        <taxon>Agaricomycetes</taxon>
        <taxon>Agaricomycetidae</taxon>
        <taxon>Agaricales</taxon>
        <taxon>Marasmiineae</taxon>
        <taxon>Omphalotaceae</taxon>
        <taxon>Marasmiellus</taxon>
    </lineage>
</organism>
<accession>A0ABR1JVP2</accession>
<reference evidence="9 10" key="1">
    <citation type="submission" date="2024-01" db="EMBL/GenBank/DDBJ databases">
        <title>A draft genome for the cacao thread blight pathogen Marasmiellus scandens.</title>
        <authorList>
            <person name="Baruah I.K."/>
            <person name="Leung J."/>
            <person name="Bukari Y."/>
            <person name="Amoako-Attah I."/>
            <person name="Meinhardt L.W."/>
            <person name="Bailey B.A."/>
            <person name="Cohen S.P."/>
        </authorList>
    </citation>
    <scope>NUCLEOTIDE SEQUENCE [LARGE SCALE GENOMIC DNA]</scope>
    <source>
        <strain evidence="9 10">GH-19</strain>
    </source>
</reference>
<evidence type="ECO:0000256" key="1">
    <source>
        <dbReference type="ARBA" id="ARBA00001954"/>
    </source>
</evidence>
<keyword evidence="3" id="KW-0479">Metal-binding</keyword>
<evidence type="ECO:0000313" key="10">
    <source>
        <dbReference type="Proteomes" id="UP001498398"/>
    </source>
</evidence>
<dbReference type="InterPro" id="IPR003819">
    <property type="entry name" value="TauD/TfdA-like"/>
</dbReference>
<name>A0ABR1JVP2_9AGAR</name>
<feature type="domain" description="Gamma-butyrobetaine hydroxylase-like N-terminal" evidence="8">
    <location>
        <begin position="39"/>
        <end position="108"/>
    </location>
</feature>
<keyword evidence="5" id="KW-0560">Oxidoreductase</keyword>
<keyword evidence="4" id="KW-0223">Dioxygenase</keyword>
<proteinExistence type="inferred from homology"/>
<dbReference type="InterPro" id="IPR038492">
    <property type="entry name" value="GBBH-like_N_sf"/>
</dbReference>
<sequence>MFARLPSLAARRVRLSKVLNRSWSSFTLGDSALTIDALNNTSFPYVWLRDSCQSAECVHPTTSQKLHQSSDIPFDIKPIIVQLIDEKSIDPGFRIQWQDGHVSSFSRSFLERHISLDNLAKFHKDPPEKLWNKQTISSSDGLFLGYGDLKNPEGLSKAIDQLYQYGLVFIRAVPNTETHFDRCELRKLVSIFGYVRETFYGKFWNVVNTNSQNIAYTNLKLDLHMDLMSFESPPRYQILHCIRNRVEGGTSVFVDGFHAAAHLRSTNQSAFDLLASTPVPFQYIYDGHHIHYEHPTIELDPVSPGAIKYVNYAPPFQGPLHLSTSLEFYSALKAFDGLLHKPDNVYRYRLEEGDAVIFDNRRVLHARTAFQERKIAGEVGQADDGPKRWLQGCYFESETPWSRGRMLRSKEC</sequence>
<dbReference type="Gene3D" id="3.30.2020.30">
    <property type="match status" value="1"/>
</dbReference>
<dbReference type="InterPro" id="IPR050411">
    <property type="entry name" value="AlphaKG_dependent_hydroxylases"/>
</dbReference>
<evidence type="ECO:0000313" key="9">
    <source>
        <dbReference type="EMBL" id="KAK7467273.1"/>
    </source>
</evidence>
<comment type="similarity">
    <text evidence="2">Belongs to the gamma-BBH/TMLD family.</text>
</comment>
<keyword evidence="6" id="KW-0408">Iron</keyword>
<dbReference type="CDD" id="cd00250">
    <property type="entry name" value="CAS_like"/>
    <property type="match status" value="1"/>
</dbReference>
<dbReference type="PANTHER" id="PTHR10696:SF25">
    <property type="entry name" value="OXIDOREDUCTASE AIM17-RELATED"/>
    <property type="match status" value="1"/>
</dbReference>
<dbReference type="EMBL" id="JBANRG010000004">
    <property type="protein sequence ID" value="KAK7467273.1"/>
    <property type="molecule type" value="Genomic_DNA"/>
</dbReference>
<evidence type="ECO:0000256" key="3">
    <source>
        <dbReference type="ARBA" id="ARBA00022723"/>
    </source>
</evidence>
<dbReference type="Gene3D" id="3.60.130.10">
    <property type="entry name" value="Clavaminate synthase-like"/>
    <property type="match status" value="1"/>
</dbReference>
<evidence type="ECO:0000256" key="6">
    <source>
        <dbReference type="ARBA" id="ARBA00023004"/>
    </source>
</evidence>
<dbReference type="InterPro" id="IPR010376">
    <property type="entry name" value="GBBH-like_N"/>
</dbReference>
<dbReference type="Pfam" id="PF02668">
    <property type="entry name" value="TauD"/>
    <property type="match status" value="1"/>
</dbReference>
<evidence type="ECO:0000259" key="7">
    <source>
        <dbReference type="Pfam" id="PF02668"/>
    </source>
</evidence>
<dbReference type="Pfam" id="PF06155">
    <property type="entry name" value="GBBH-like_N"/>
    <property type="match status" value="1"/>
</dbReference>
<protein>
    <recommendedName>
        <fullName evidence="11">Gamma-butyrobetaine dioxygenase</fullName>
    </recommendedName>
</protein>
<comment type="caution">
    <text evidence="9">The sequence shown here is derived from an EMBL/GenBank/DDBJ whole genome shotgun (WGS) entry which is preliminary data.</text>
</comment>
<keyword evidence="10" id="KW-1185">Reference proteome</keyword>
<evidence type="ECO:0000256" key="5">
    <source>
        <dbReference type="ARBA" id="ARBA00023002"/>
    </source>
</evidence>